<evidence type="ECO:0000313" key="1">
    <source>
        <dbReference type="EMBL" id="CTQ32929.1"/>
    </source>
</evidence>
<organism evidence="1 2">
    <name type="scientific">Jannaschia rubra</name>
    <dbReference type="NCBI Taxonomy" id="282197"/>
    <lineage>
        <taxon>Bacteria</taxon>
        <taxon>Pseudomonadati</taxon>
        <taxon>Pseudomonadota</taxon>
        <taxon>Alphaproteobacteria</taxon>
        <taxon>Rhodobacterales</taxon>
        <taxon>Roseobacteraceae</taxon>
        <taxon>Jannaschia</taxon>
    </lineage>
</organism>
<evidence type="ECO:0000313" key="2">
    <source>
        <dbReference type="Proteomes" id="UP000048908"/>
    </source>
</evidence>
<name>A0A0M6XPB3_9RHOB</name>
<protein>
    <submittedName>
        <fullName evidence="1">Uncharacterized protein</fullName>
    </submittedName>
</protein>
<accession>A0A0M6XPB3</accession>
<dbReference type="OrthoDB" id="7644752at2"/>
<gene>
    <name evidence="1" type="ORF">JAN5088_01703</name>
</gene>
<dbReference type="AlphaFoldDB" id="A0A0M6XPB3"/>
<dbReference type="RefSeq" id="WP_055682377.1">
    <property type="nucleotide sequence ID" value="NZ_CXPG01000016.1"/>
</dbReference>
<proteinExistence type="predicted"/>
<dbReference type="EMBL" id="CXPG01000016">
    <property type="protein sequence ID" value="CTQ32929.1"/>
    <property type="molecule type" value="Genomic_DNA"/>
</dbReference>
<sequence>MPRPQRLTRRFPAQMSEAAFRRLRKFATDAGLDESEALSFLFENFESVTHEDNLNHRLRLHREMLARRETKGG</sequence>
<dbReference type="STRING" id="282197.SAMN04488517_103415"/>
<reference evidence="1 2" key="1">
    <citation type="submission" date="2015-07" db="EMBL/GenBank/DDBJ databases">
        <authorList>
            <person name="Noorani M."/>
        </authorList>
    </citation>
    <scope>NUCLEOTIDE SEQUENCE [LARGE SCALE GENOMIC DNA]</scope>
    <source>
        <strain evidence="1 2">CECT 5088</strain>
    </source>
</reference>
<keyword evidence="2" id="KW-1185">Reference proteome</keyword>
<dbReference type="Proteomes" id="UP000048908">
    <property type="component" value="Unassembled WGS sequence"/>
</dbReference>